<keyword evidence="2" id="KW-0378">Hydrolase</keyword>
<keyword evidence="1" id="KW-1133">Transmembrane helix</keyword>
<name>A0A368JLL5_9BACT</name>
<keyword evidence="2" id="KW-0540">Nuclease</keyword>
<dbReference type="SUPFAM" id="SSF52980">
    <property type="entry name" value="Restriction endonuclease-like"/>
    <property type="match status" value="1"/>
</dbReference>
<proteinExistence type="predicted"/>
<dbReference type="InterPro" id="IPR011335">
    <property type="entry name" value="Restrct_endonuc-II-like"/>
</dbReference>
<keyword evidence="3" id="KW-1185">Reference proteome</keyword>
<protein>
    <submittedName>
        <fullName evidence="2">Uma2 family endonuclease</fullName>
    </submittedName>
</protein>
<gene>
    <name evidence="2" type="ORF">DUE52_16875</name>
</gene>
<keyword evidence="1" id="KW-0472">Membrane</keyword>
<reference evidence="2 3" key="1">
    <citation type="submission" date="2018-07" db="EMBL/GenBank/DDBJ databases">
        <title>Genome analysis of Larkinella rosea.</title>
        <authorList>
            <person name="Zhou Z."/>
            <person name="Wang G."/>
        </authorList>
    </citation>
    <scope>NUCLEOTIDE SEQUENCE [LARGE SCALE GENOMIC DNA]</scope>
    <source>
        <strain evidence="3">zzj9</strain>
    </source>
</reference>
<dbReference type="AlphaFoldDB" id="A0A368JLL5"/>
<keyword evidence="1" id="KW-0812">Transmembrane</keyword>
<dbReference type="GO" id="GO:0004519">
    <property type="term" value="F:endonuclease activity"/>
    <property type="evidence" value="ECO:0007669"/>
    <property type="project" value="UniProtKB-KW"/>
</dbReference>
<evidence type="ECO:0000256" key="1">
    <source>
        <dbReference type="SAM" id="Phobius"/>
    </source>
</evidence>
<dbReference type="RefSeq" id="WP_114407197.1">
    <property type="nucleotide sequence ID" value="NZ_QOWE01000013.1"/>
</dbReference>
<feature type="transmembrane region" description="Helical" evidence="1">
    <location>
        <begin position="46"/>
        <end position="67"/>
    </location>
</feature>
<dbReference type="OrthoDB" id="942191at2"/>
<dbReference type="InterPro" id="IPR012296">
    <property type="entry name" value="Nuclease_put_TT1808"/>
</dbReference>
<comment type="caution">
    <text evidence="2">The sequence shown here is derived from an EMBL/GenBank/DDBJ whole genome shotgun (WGS) entry which is preliminary data.</text>
</comment>
<dbReference type="EMBL" id="QOWE01000013">
    <property type="protein sequence ID" value="RCR68422.1"/>
    <property type="molecule type" value="Genomic_DNA"/>
</dbReference>
<dbReference type="Gene3D" id="3.90.1570.10">
    <property type="entry name" value="tt1808, chain A"/>
    <property type="match status" value="1"/>
</dbReference>
<sequence>MVATEETVQTKPETPPVPSYLIYEVLNGQPVYYRGYRDVLAGKLDFNAIMGSSSLQSFLVSFIYGFILNNRDKKRYVPFTNEAGLHLEMNDNLAADIAIYEKGTFELTTKYFNTPPKIVIEVDIKADVSERPGAEMEYIAEKTQRLFDFGVEKVFWVLSKPRRVFVAIPDQDWIFTDWGNDVPIMEGCVLNVKKILEDEGIPY</sequence>
<accession>A0A368JLL5</accession>
<dbReference type="Proteomes" id="UP000253383">
    <property type="component" value="Unassembled WGS sequence"/>
</dbReference>
<evidence type="ECO:0000313" key="2">
    <source>
        <dbReference type="EMBL" id="RCR68422.1"/>
    </source>
</evidence>
<evidence type="ECO:0000313" key="3">
    <source>
        <dbReference type="Proteomes" id="UP000253383"/>
    </source>
</evidence>
<keyword evidence="2" id="KW-0255">Endonuclease</keyword>
<organism evidence="2 3">
    <name type="scientific">Larkinella punicea</name>
    <dbReference type="NCBI Taxonomy" id="2315727"/>
    <lineage>
        <taxon>Bacteria</taxon>
        <taxon>Pseudomonadati</taxon>
        <taxon>Bacteroidota</taxon>
        <taxon>Cytophagia</taxon>
        <taxon>Cytophagales</taxon>
        <taxon>Spirosomataceae</taxon>
        <taxon>Larkinella</taxon>
    </lineage>
</organism>